<dbReference type="EMBL" id="LYQW01000035">
    <property type="protein sequence ID" value="OXC22020.1"/>
    <property type="molecule type" value="Genomic_DNA"/>
</dbReference>
<dbReference type="RefSeq" id="WP_257796844.1">
    <property type="nucleotide sequence ID" value="NZ_LYQW01000035.1"/>
</dbReference>
<evidence type="ECO:0000313" key="2">
    <source>
        <dbReference type="EMBL" id="OXC22020.1"/>
    </source>
</evidence>
<dbReference type="Pfam" id="PF01476">
    <property type="entry name" value="LysM"/>
    <property type="match status" value="1"/>
</dbReference>
<dbReference type="AlphaFoldDB" id="A0A854PKI3"/>
<protein>
    <recommendedName>
        <fullName evidence="1">LysM domain-containing protein</fullName>
    </recommendedName>
</protein>
<comment type="caution">
    <text evidence="2">The sequence shown here is derived from an EMBL/GenBank/DDBJ whole genome shotgun (WGS) entry which is preliminary data.</text>
</comment>
<organism evidence="2 3">
    <name type="scientific">Lactobacillus crispatus</name>
    <dbReference type="NCBI Taxonomy" id="47770"/>
    <lineage>
        <taxon>Bacteria</taxon>
        <taxon>Bacillati</taxon>
        <taxon>Bacillota</taxon>
        <taxon>Bacilli</taxon>
        <taxon>Lactobacillales</taxon>
        <taxon>Lactobacillaceae</taxon>
        <taxon>Lactobacillus</taxon>
    </lineage>
</organism>
<evidence type="ECO:0000259" key="1">
    <source>
        <dbReference type="PROSITE" id="PS51782"/>
    </source>
</evidence>
<dbReference type="Proteomes" id="UP000198437">
    <property type="component" value="Unassembled WGS sequence"/>
</dbReference>
<dbReference type="CDD" id="cd00118">
    <property type="entry name" value="LysM"/>
    <property type="match status" value="1"/>
</dbReference>
<dbReference type="PROSITE" id="PS51782">
    <property type="entry name" value="LYSM"/>
    <property type="match status" value="1"/>
</dbReference>
<gene>
    <name evidence="2" type="ORF">AYP82_10020</name>
</gene>
<dbReference type="SMART" id="SM00257">
    <property type="entry name" value="LysM"/>
    <property type="match status" value="1"/>
</dbReference>
<dbReference type="InterPro" id="IPR036779">
    <property type="entry name" value="LysM_dom_sf"/>
</dbReference>
<feature type="non-terminal residue" evidence="2">
    <location>
        <position position="1"/>
    </location>
</feature>
<sequence>RTIHTDLARRAEMTTHAFMITDLHEHIDDVIAFTKRLVKLYYTSKSKITILINSDRFCKNREERIIEMIDLLSRYHDRSCIDLAFFKRDLDDGLYDLSKLPKMINLTIINCGAKASGVPEAGTWVYTDEVEGDVQYLAYDYYGFYTDDSGYQLSLVDFDYVAQPGDTWYSIARRHGMPVVDLLALNRAIAEDRIFAGQVVRIA</sequence>
<accession>A0A854PKI3</accession>
<reference evidence="2 3" key="1">
    <citation type="submission" date="2016-05" db="EMBL/GenBank/DDBJ databases">
        <authorList>
            <person name="Johnson T.J."/>
            <person name="Youmans B.P."/>
            <person name="Case K.A."/>
        </authorList>
    </citation>
    <scope>NUCLEOTIDE SEQUENCE [LARGE SCALE GENOMIC DNA]</scope>
    <source>
        <strain evidence="2 3">UMNLC6</strain>
    </source>
</reference>
<evidence type="ECO:0000313" key="3">
    <source>
        <dbReference type="Proteomes" id="UP000198437"/>
    </source>
</evidence>
<dbReference type="SUPFAM" id="SSF54106">
    <property type="entry name" value="LysM domain"/>
    <property type="match status" value="1"/>
</dbReference>
<proteinExistence type="predicted"/>
<dbReference type="InterPro" id="IPR018392">
    <property type="entry name" value="LysM"/>
</dbReference>
<feature type="domain" description="LysM" evidence="1">
    <location>
        <begin position="158"/>
        <end position="202"/>
    </location>
</feature>
<dbReference type="Gene3D" id="3.10.350.10">
    <property type="entry name" value="LysM domain"/>
    <property type="match status" value="1"/>
</dbReference>
<name>A0A854PKI3_9LACO</name>